<evidence type="ECO:0000256" key="2">
    <source>
        <dbReference type="SAM" id="Phobius"/>
    </source>
</evidence>
<evidence type="ECO:0000313" key="3">
    <source>
        <dbReference type="EMBL" id="OHS97510.1"/>
    </source>
</evidence>
<evidence type="ECO:0000256" key="1">
    <source>
        <dbReference type="SAM" id="MobiDB-lite"/>
    </source>
</evidence>
<dbReference type="RefSeq" id="XP_068350647.1">
    <property type="nucleotide sequence ID" value="XM_068510721.1"/>
</dbReference>
<evidence type="ECO:0000313" key="4">
    <source>
        <dbReference type="Proteomes" id="UP000179807"/>
    </source>
</evidence>
<dbReference type="EMBL" id="MLAK01001111">
    <property type="protein sequence ID" value="OHS97510.1"/>
    <property type="molecule type" value="Genomic_DNA"/>
</dbReference>
<feature type="compositionally biased region" description="Low complexity" evidence="1">
    <location>
        <begin position="443"/>
        <end position="470"/>
    </location>
</feature>
<organism evidence="3 4">
    <name type="scientific">Tritrichomonas foetus</name>
    <dbReference type="NCBI Taxonomy" id="1144522"/>
    <lineage>
        <taxon>Eukaryota</taxon>
        <taxon>Metamonada</taxon>
        <taxon>Parabasalia</taxon>
        <taxon>Tritrichomonadida</taxon>
        <taxon>Tritrichomonadidae</taxon>
        <taxon>Tritrichomonas</taxon>
    </lineage>
</organism>
<keyword evidence="4" id="KW-1185">Reference proteome</keyword>
<feature type="compositionally biased region" description="Basic and acidic residues" evidence="1">
    <location>
        <begin position="496"/>
        <end position="516"/>
    </location>
</feature>
<comment type="caution">
    <text evidence="3">The sequence shown here is derived from an EMBL/GenBank/DDBJ whole genome shotgun (WGS) entry which is preliminary data.</text>
</comment>
<accession>A0A1J4JE80</accession>
<proteinExistence type="predicted"/>
<dbReference type="AlphaFoldDB" id="A0A1J4JE80"/>
<keyword evidence="2" id="KW-0812">Transmembrane</keyword>
<feature type="region of interest" description="Disordered" evidence="1">
    <location>
        <begin position="443"/>
        <end position="564"/>
    </location>
</feature>
<name>A0A1J4JE80_9EUKA</name>
<keyword evidence="2" id="KW-1133">Transmembrane helix</keyword>
<dbReference type="GeneID" id="94845425"/>
<reference evidence="3" key="1">
    <citation type="submission" date="2016-10" db="EMBL/GenBank/DDBJ databases">
        <authorList>
            <person name="Benchimol M."/>
            <person name="Almeida L.G."/>
            <person name="Vasconcelos A.T."/>
            <person name="Perreira-Neves A."/>
            <person name="Rosa I.A."/>
            <person name="Tasca T."/>
            <person name="Bogo M.R."/>
            <person name="de Souza W."/>
        </authorList>
    </citation>
    <scope>NUCLEOTIDE SEQUENCE [LARGE SCALE GENOMIC DNA]</scope>
    <source>
        <strain evidence="3">K</strain>
    </source>
</reference>
<gene>
    <name evidence="3" type="ORF">TRFO_36264</name>
</gene>
<dbReference type="OrthoDB" id="10592868at2759"/>
<keyword evidence="2" id="KW-0472">Membrane</keyword>
<feature type="compositionally biased region" description="Basic and acidic residues" evidence="1">
    <location>
        <begin position="530"/>
        <end position="554"/>
    </location>
</feature>
<dbReference type="VEuPathDB" id="TrichDB:TRFO_36264"/>
<sequence length="564" mass="64664">MQTERISRDRYLFRIGLIIAAILQLIIILLYKRKSFIREHGRMPFIWNHKLNVTIKNYLSTVPSNQVLFISGPYQSGKSRILELIADFLISTKRFPFIMRADQSVTVEDLVDSIKINSLKVMQRLSQRLSPIEIQQFGALCQSKDVDHPQFSDIGMARAYDYVESVADSLLGDTKLFFDRLTRIDQSIPTCVLIFGFDRLLKMKSNNGTKLGKIIFNETYHHFRHRTQYAEYIPYVIEIMDTSMFLRKKNSDPSFIYAFTDQIENPVNMVSVQRNLFTTKETQFLVESFGGHGGSFSYVFDEMQIKRPIKQSTETLKQKLNVVLSNTIKETKSPVWYQICQSDGEIPWNHVSMNKQLILPLIKKGLLYANEDKIIKTAHPGVLNYICAIAKKPKRIPTPVPKKAKDTPKIIRKIVVTNETLNVSEIDETAVFAQEFINETQNITETTTETQTEVNIDTTTETSNEVVNETTTEDASEGVEASEKIPESEAQNATDTTKEEQNEKENVNENEGKIEGENQQGDNEIPYEEYNEKEKELETEKIENNDSQENKGEPTGEENNTSTQ</sequence>
<dbReference type="Proteomes" id="UP000179807">
    <property type="component" value="Unassembled WGS sequence"/>
</dbReference>
<protein>
    <submittedName>
        <fullName evidence="3">Uncharacterized protein</fullName>
    </submittedName>
</protein>
<feature type="transmembrane region" description="Helical" evidence="2">
    <location>
        <begin position="12"/>
        <end position="31"/>
    </location>
</feature>